<reference evidence="5" key="1">
    <citation type="submission" date="2019-09" db="EMBL/GenBank/DDBJ databases">
        <title>Bird 10,000 Genomes (B10K) Project - Family phase.</title>
        <authorList>
            <person name="Zhang G."/>
        </authorList>
    </citation>
    <scope>NUCLEOTIDE SEQUENCE</scope>
    <source>
        <strain evidence="5">B10K-DU-008-47</strain>
        <tissue evidence="5">Mixed tissue sample</tissue>
    </source>
</reference>
<feature type="domain" description="JmjC" evidence="4">
    <location>
        <begin position="1"/>
        <end position="168"/>
    </location>
</feature>
<evidence type="ECO:0000313" key="6">
    <source>
        <dbReference type="Proteomes" id="UP000653271"/>
    </source>
</evidence>
<dbReference type="AlphaFoldDB" id="A0A850X9G1"/>
<dbReference type="PANTHER" id="PTHR12480">
    <property type="entry name" value="ARGININE DEMETHYLASE AND LYSYL-HYDROXYLASE JMJD"/>
    <property type="match status" value="1"/>
</dbReference>
<dbReference type="InterPro" id="IPR003347">
    <property type="entry name" value="JmjC_dom"/>
</dbReference>
<comment type="caution">
    <text evidence="5">The sequence shown here is derived from an EMBL/GenBank/DDBJ whole genome shotgun (WGS) entry which is preliminary data.</text>
</comment>
<dbReference type="InterPro" id="IPR050910">
    <property type="entry name" value="JMJD6_ArgDemeth/LysHydrox"/>
</dbReference>
<accession>A0A850X9G1</accession>
<dbReference type="Proteomes" id="UP000653271">
    <property type="component" value="Unassembled WGS sequence"/>
</dbReference>
<comment type="similarity">
    <text evidence="1">Belongs to the JMJD6 family.</text>
</comment>
<name>A0A850X9G1_PIACA</name>
<dbReference type="EMBL" id="WAAB01019110">
    <property type="protein sequence ID" value="NWH79236.1"/>
    <property type="molecule type" value="Genomic_DNA"/>
</dbReference>
<sequence>RAFPEQDVYTTPVYFSSDWLNEYWDAIAVDDYRFVYMGPKGSWTPFHADVFRSYSWSANICGRKKWLLYPAGQEEYLKDRHGNLPFDVTAPALRDKSVYPRYNQSQPPVEIVQEAGEIVFIPSGWHHQVYNLREINEWKDPMDDWHLQCQLIMKSCTGIDYKEFYNFLKVIAENRISVLENGLDDEASAKNTPKAAISTLGMLHAVFDLKRTVKVLTSLSANEDFKKLDLTSLSPPPEALLHHLKAAIDTALL</sequence>
<feature type="non-terminal residue" evidence="5">
    <location>
        <position position="1"/>
    </location>
</feature>
<feature type="non-terminal residue" evidence="5">
    <location>
        <position position="253"/>
    </location>
</feature>
<gene>
    <name evidence="5" type="primary">Jmjd4</name>
    <name evidence="5" type="ORF">PIACAY_R13829</name>
</gene>
<evidence type="ECO:0000256" key="2">
    <source>
        <dbReference type="ARBA" id="ARBA00047762"/>
    </source>
</evidence>
<keyword evidence="6" id="KW-1185">Reference proteome</keyword>
<evidence type="ECO:0000313" key="5">
    <source>
        <dbReference type="EMBL" id="NWH79236.1"/>
    </source>
</evidence>
<dbReference type="GO" id="GO:0005634">
    <property type="term" value="C:nucleus"/>
    <property type="evidence" value="ECO:0007669"/>
    <property type="project" value="TreeGrafter"/>
</dbReference>
<organism evidence="5 6">
    <name type="scientific">Piaya cayana</name>
    <name type="common">Common squirrel cuckoo</name>
    <dbReference type="NCBI Taxonomy" id="33601"/>
    <lineage>
        <taxon>Eukaryota</taxon>
        <taxon>Metazoa</taxon>
        <taxon>Chordata</taxon>
        <taxon>Craniata</taxon>
        <taxon>Vertebrata</taxon>
        <taxon>Euteleostomi</taxon>
        <taxon>Archelosauria</taxon>
        <taxon>Archosauria</taxon>
        <taxon>Dinosauria</taxon>
        <taxon>Saurischia</taxon>
        <taxon>Theropoda</taxon>
        <taxon>Coelurosauria</taxon>
        <taxon>Aves</taxon>
        <taxon>Neognathae</taxon>
        <taxon>Neoaves</taxon>
        <taxon>Otidimorphae</taxon>
        <taxon>Cuculiformes</taxon>
        <taxon>Coccyzidae</taxon>
        <taxon>Piaya</taxon>
    </lineage>
</organism>
<evidence type="ECO:0000259" key="4">
    <source>
        <dbReference type="PROSITE" id="PS51184"/>
    </source>
</evidence>
<dbReference type="GO" id="GO:0016706">
    <property type="term" value="F:2-oxoglutarate-dependent dioxygenase activity"/>
    <property type="evidence" value="ECO:0007669"/>
    <property type="project" value="TreeGrafter"/>
</dbReference>
<dbReference type="Gene3D" id="2.60.120.650">
    <property type="entry name" value="Cupin"/>
    <property type="match status" value="1"/>
</dbReference>
<dbReference type="GO" id="GO:0005737">
    <property type="term" value="C:cytoplasm"/>
    <property type="evidence" value="ECO:0007669"/>
    <property type="project" value="TreeGrafter"/>
</dbReference>
<dbReference type="GO" id="GO:0045905">
    <property type="term" value="P:positive regulation of translational termination"/>
    <property type="evidence" value="ECO:0007669"/>
    <property type="project" value="TreeGrafter"/>
</dbReference>
<evidence type="ECO:0000256" key="3">
    <source>
        <dbReference type="ARBA" id="ARBA00082904"/>
    </source>
</evidence>
<dbReference type="PANTHER" id="PTHR12480:SF6">
    <property type="entry name" value="2-OXOGLUTARATE AND IRON-DEPENDENT OXYGENASE JMJD4"/>
    <property type="match status" value="1"/>
</dbReference>
<evidence type="ECO:0000256" key="1">
    <source>
        <dbReference type="ARBA" id="ARBA00038068"/>
    </source>
</evidence>
<dbReference type="Pfam" id="PF02373">
    <property type="entry name" value="JmjC"/>
    <property type="match status" value="1"/>
</dbReference>
<dbReference type="SMART" id="SM00558">
    <property type="entry name" value="JmjC"/>
    <property type="match status" value="1"/>
</dbReference>
<proteinExistence type="inferred from homology"/>
<dbReference type="OrthoDB" id="203487at2759"/>
<protein>
    <recommendedName>
        <fullName evidence="3">Jumonji domain-containing protein 4</fullName>
    </recommendedName>
</protein>
<dbReference type="GO" id="GO:0043565">
    <property type="term" value="F:sequence-specific DNA binding"/>
    <property type="evidence" value="ECO:0007669"/>
    <property type="project" value="TreeGrafter"/>
</dbReference>
<dbReference type="PROSITE" id="PS51184">
    <property type="entry name" value="JMJC"/>
    <property type="match status" value="1"/>
</dbReference>
<dbReference type="SUPFAM" id="SSF51197">
    <property type="entry name" value="Clavaminate synthase-like"/>
    <property type="match status" value="1"/>
</dbReference>
<comment type="catalytic activity">
    <reaction evidence="2">
        <text>L-lysyl-[protein] + 2-oxoglutarate + O2 = 4-hydroxy-L-lysyl-[protein] + succinate + CO2</text>
        <dbReference type="Rhea" id="RHEA:57156"/>
        <dbReference type="Rhea" id="RHEA-COMP:9752"/>
        <dbReference type="Rhea" id="RHEA-COMP:15084"/>
        <dbReference type="ChEBI" id="CHEBI:15379"/>
        <dbReference type="ChEBI" id="CHEBI:16526"/>
        <dbReference type="ChEBI" id="CHEBI:16810"/>
        <dbReference type="ChEBI" id="CHEBI:29969"/>
        <dbReference type="ChEBI" id="CHEBI:30031"/>
        <dbReference type="ChEBI" id="CHEBI:141495"/>
    </reaction>
</comment>